<sequence>MKRWSLHSCPASVLLAIHTLLWSNGVFTFLLDGPRVQCPQPATNCLQEIFNRVFEHLGCLGCQSGCQPGYIMTANPRYHVTEGDVTGFYDYQNITIPKTRNVSEPEWLCLPGDSCPWGFFASKIDVTDACSYCGEGCRSCQSYDNCDHCVMGYKLTKTQLPNGREASLCVSTGVECPNPPDNCQHKTYVSQIVGCQGCMFCEDGYLPTYNPSYRRPTENQTGMYQYQGIRITGSLEVWNLATNAFRAAVVHQDGSMLLAEIFSLAKRYQMTTLVRSLLCLEGATSQLHVNLMHKLNRTRGSPGPSLNNKLV</sequence>
<name>A0AAE1B5R8_9GAST</name>
<comment type="caution">
    <text evidence="1">The sequence shown here is derived from an EMBL/GenBank/DDBJ whole genome shotgun (WGS) entry which is preliminary data.</text>
</comment>
<dbReference type="AlphaFoldDB" id="A0AAE1B5R8"/>
<evidence type="ECO:0000313" key="2">
    <source>
        <dbReference type="Proteomes" id="UP001283361"/>
    </source>
</evidence>
<dbReference type="EMBL" id="JAWDGP010000502">
    <property type="protein sequence ID" value="KAK3800062.1"/>
    <property type="molecule type" value="Genomic_DNA"/>
</dbReference>
<dbReference type="Gene3D" id="2.10.220.10">
    <property type="entry name" value="Hormone Receptor, Insulin-like Growth Factor Receptor 1, Chain A, domain 2"/>
    <property type="match status" value="1"/>
</dbReference>
<gene>
    <name evidence="1" type="ORF">RRG08_015030</name>
</gene>
<accession>A0AAE1B5R8</accession>
<keyword evidence="2" id="KW-1185">Reference proteome</keyword>
<reference evidence="1" key="1">
    <citation type="journal article" date="2023" name="G3 (Bethesda)">
        <title>A reference genome for the long-term kleptoplast-retaining sea slug Elysia crispata morphotype clarki.</title>
        <authorList>
            <person name="Eastman K.E."/>
            <person name="Pendleton A.L."/>
            <person name="Shaikh M.A."/>
            <person name="Suttiyut T."/>
            <person name="Ogas R."/>
            <person name="Tomko P."/>
            <person name="Gavelis G."/>
            <person name="Widhalm J.R."/>
            <person name="Wisecaver J.H."/>
        </authorList>
    </citation>
    <scope>NUCLEOTIDE SEQUENCE</scope>
    <source>
        <strain evidence="1">ECLA1</strain>
    </source>
</reference>
<evidence type="ECO:0000313" key="1">
    <source>
        <dbReference type="EMBL" id="KAK3800062.1"/>
    </source>
</evidence>
<protein>
    <submittedName>
        <fullName evidence="1">Uncharacterized protein</fullName>
    </submittedName>
</protein>
<proteinExistence type="predicted"/>
<organism evidence="1 2">
    <name type="scientific">Elysia crispata</name>
    <name type="common">lettuce slug</name>
    <dbReference type="NCBI Taxonomy" id="231223"/>
    <lineage>
        <taxon>Eukaryota</taxon>
        <taxon>Metazoa</taxon>
        <taxon>Spiralia</taxon>
        <taxon>Lophotrochozoa</taxon>
        <taxon>Mollusca</taxon>
        <taxon>Gastropoda</taxon>
        <taxon>Heterobranchia</taxon>
        <taxon>Euthyneura</taxon>
        <taxon>Panpulmonata</taxon>
        <taxon>Sacoglossa</taxon>
        <taxon>Placobranchoidea</taxon>
        <taxon>Plakobranchidae</taxon>
        <taxon>Elysia</taxon>
    </lineage>
</organism>
<dbReference type="Proteomes" id="UP001283361">
    <property type="component" value="Unassembled WGS sequence"/>
</dbReference>